<evidence type="ECO:0000313" key="3">
    <source>
        <dbReference type="EMBL" id="RDS78546.1"/>
    </source>
</evidence>
<comment type="caution">
    <text evidence="3">The sequence shown here is derived from an EMBL/GenBank/DDBJ whole genome shotgun (WGS) entry which is preliminary data.</text>
</comment>
<dbReference type="EMBL" id="QRBB01000001">
    <property type="protein sequence ID" value="RDS78546.1"/>
    <property type="molecule type" value="Genomic_DNA"/>
</dbReference>
<name>A0A395LNA6_9SPHN</name>
<evidence type="ECO:0000256" key="1">
    <source>
        <dbReference type="SAM" id="MobiDB-lite"/>
    </source>
</evidence>
<gene>
    <name evidence="3" type="ORF">DL238_04720</name>
</gene>
<evidence type="ECO:0000313" key="4">
    <source>
        <dbReference type="Proteomes" id="UP000254101"/>
    </source>
</evidence>
<feature type="signal peptide" evidence="2">
    <location>
        <begin position="1"/>
        <end position="19"/>
    </location>
</feature>
<dbReference type="PROSITE" id="PS51257">
    <property type="entry name" value="PROKAR_LIPOPROTEIN"/>
    <property type="match status" value="1"/>
</dbReference>
<dbReference type="OrthoDB" id="7201546at2"/>
<keyword evidence="4" id="KW-1185">Reference proteome</keyword>
<dbReference type="AlphaFoldDB" id="A0A395LNA6"/>
<organism evidence="3 4">
    <name type="scientific">Alteriqipengyuania lutimaris</name>
    <dbReference type="NCBI Taxonomy" id="1538146"/>
    <lineage>
        <taxon>Bacteria</taxon>
        <taxon>Pseudomonadati</taxon>
        <taxon>Pseudomonadota</taxon>
        <taxon>Alphaproteobacteria</taxon>
        <taxon>Sphingomonadales</taxon>
        <taxon>Erythrobacteraceae</taxon>
        <taxon>Alteriqipengyuania</taxon>
    </lineage>
</organism>
<dbReference type="Proteomes" id="UP000254101">
    <property type="component" value="Unassembled WGS sequence"/>
</dbReference>
<protein>
    <submittedName>
        <fullName evidence="3">Uncharacterized protein</fullName>
    </submittedName>
</protein>
<keyword evidence="2" id="KW-0732">Signal</keyword>
<proteinExistence type="predicted"/>
<reference evidence="3 4" key="1">
    <citation type="submission" date="2018-07" db="EMBL/GenBank/DDBJ databases">
        <title>Erythrobacter nanhaiensis sp. nov., a novel member of the genus Erythrobacter isolated from the South China Sea.</title>
        <authorList>
            <person name="Chen X."/>
            <person name="Liu J."/>
        </authorList>
    </citation>
    <scope>NUCLEOTIDE SEQUENCE [LARGE SCALE GENOMIC DNA]</scope>
    <source>
        <strain evidence="3 4">S-5</strain>
    </source>
</reference>
<feature type="chain" id="PRO_5017238470" evidence="2">
    <location>
        <begin position="20"/>
        <end position="251"/>
    </location>
</feature>
<accession>A0A395LNA6</accession>
<feature type="region of interest" description="Disordered" evidence="1">
    <location>
        <begin position="184"/>
        <end position="204"/>
    </location>
</feature>
<evidence type="ECO:0000256" key="2">
    <source>
        <dbReference type="SAM" id="SignalP"/>
    </source>
</evidence>
<sequence length="251" mass="27051">MTFRKCTILLAALALAACASGSGSRARTVIDRALASVPPSAQPSEVVAREIAFGQAARERGQYTAALDFATGDAMLHGRNGPVLARPVFSQLDNPETAAKWSPRTVMMSCDGRLAVSRGRFLDADGMIGTYVTVWQRDSLDDEYEWSYDVAGLDDPQPVAEEAEESLIVVTASDDIQGLVADCPRSGDTPAPPPALAPAADASRGVTLSRDGTLRWLWEHREDGTKYVRADYYTSGAWEMVIEEELASPPE</sequence>